<reference evidence="2 3" key="1">
    <citation type="submission" date="2024-04" db="EMBL/GenBank/DDBJ databases">
        <title>Tritrichomonas musculus Genome.</title>
        <authorList>
            <person name="Alves-Ferreira E."/>
            <person name="Grigg M."/>
            <person name="Lorenzi H."/>
            <person name="Galac M."/>
        </authorList>
    </citation>
    <scope>NUCLEOTIDE SEQUENCE [LARGE SCALE GENOMIC DNA]</scope>
    <source>
        <strain evidence="2 3">EAF2021</strain>
    </source>
</reference>
<proteinExistence type="predicted"/>
<protein>
    <submittedName>
        <fullName evidence="2">Uncharacterized protein</fullName>
    </submittedName>
</protein>
<comment type="caution">
    <text evidence="2">The sequence shown here is derived from an EMBL/GenBank/DDBJ whole genome shotgun (WGS) entry which is preliminary data.</text>
</comment>
<keyword evidence="3" id="KW-1185">Reference proteome</keyword>
<dbReference type="EMBL" id="JAPFFF010000003">
    <property type="protein sequence ID" value="KAK8895564.1"/>
    <property type="molecule type" value="Genomic_DNA"/>
</dbReference>
<evidence type="ECO:0000313" key="2">
    <source>
        <dbReference type="EMBL" id="KAK8895564.1"/>
    </source>
</evidence>
<evidence type="ECO:0000256" key="1">
    <source>
        <dbReference type="SAM" id="MobiDB-lite"/>
    </source>
</evidence>
<evidence type="ECO:0000313" key="3">
    <source>
        <dbReference type="Proteomes" id="UP001470230"/>
    </source>
</evidence>
<feature type="compositionally biased region" description="Polar residues" evidence="1">
    <location>
        <begin position="48"/>
        <end position="63"/>
    </location>
</feature>
<organism evidence="2 3">
    <name type="scientific">Tritrichomonas musculus</name>
    <dbReference type="NCBI Taxonomy" id="1915356"/>
    <lineage>
        <taxon>Eukaryota</taxon>
        <taxon>Metamonada</taxon>
        <taxon>Parabasalia</taxon>
        <taxon>Tritrichomonadida</taxon>
        <taxon>Tritrichomonadidae</taxon>
        <taxon>Tritrichomonas</taxon>
    </lineage>
</organism>
<gene>
    <name evidence="2" type="ORF">M9Y10_024034</name>
</gene>
<feature type="region of interest" description="Disordered" evidence="1">
    <location>
        <begin position="1"/>
        <end position="63"/>
    </location>
</feature>
<sequence length="132" mass="14940">MNTNYNIYTRNPVPNAPEFSQTSKTKRTRSTLEDESNLAKSVRKRLYGSSSDQTQRTSHLTLAQKQKLGREKVLDALLDQPVKDQTILDILVDWSINDLGISETVTNQIFSTAVVTTESIPKKSVFKIRVKI</sequence>
<dbReference type="Proteomes" id="UP001470230">
    <property type="component" value="Unassembled WGS sequence"/>
</dbReference>
<accession>A0ABR2KWR1</accession>
<name>A0ABR2KWR1_9EUKA</name>